<dbReference type="InterPro" id="IPR000157">
    <property type="entry name" value="TIR_dom"/>
</dbReference>
<dbReference type="GO" id="GO:0006952">
    <property type="term" value="P:defense response"/>
    <property type="evidence" value="ECO:0007669"/>
    <property type="project" value="UniProtKB-KW"/>
</dbReference>
<dbReference type="InterPro" id="IPR044974">
    <property type="entry name" value="Disease_R_plants"/>
</dbReference>
<dbReference type="FunFam" id="3.40.50.300:FF:001002">
    <property type="entry name" value="Disease resistance protein (TIR-NBS-LRR class)"/>
    <property type="match status" value="1"/>
</dbReference>
<dbReference type="EMBL" id="CACVBM020001551">
    <property type="protein sequence ID" value="CAA7053895.1"/>
    <property type="molecule type" value="Genomic_DNA"/>
</dbReference>
<dbReference type="InterPro" id="IPR027417">
    <property type="entry name" value="P-loop_NTPase"/>
</dbReference>
<evidence type="ECO:0000313" key="7">
    <source>
        <dbReference type="Proteomes" id="UP000467841"/>
    </source>
</evidence>
<dbReference type="InterPro" id="IPR042197">
    <property type="entry name" value="Apaf_helical"/>
</dbReference>
<dbReference type="OrthoDB" id="1112722at2759"/>
<dbReference type="AlphaFoldDB" id="A0A6D2KH94"/>
<keyword evidence="4" id="KW-0520">NAD</keyword>
<dbReference type="Gene3D" id="3.40.50.300">
    <property type="entry name" value="P-loop containing nucleotide triphosphate hydrolases"/>
    <property type="match status" value="1"/>
</dbReference>
<name>A0A6D2KH94_9BRAS</name>
<dbReference type="InterPro" id="IPR002182">
    <property type="entry name" value="NB-ARC"/>
</dbReference>
<dbReference type="GO" id="GO:0043531">
    <property type="term" value="F:ADP binding"/>
    <property type="evidence" value="ECO:0007669"/>
    <property type="project" value="InterPro"/>
</dbReference>
<evidence type="ECO:0000256" key="3">
    <source>
        <dbReference type="ARBA" id="ARBA00022821"/>
    </source>
</evidence>
<dbReference type="SUPFAM" id="SSF52540">
    <property type="entry name" value="P-loop containing nucleoside triphosphate hydrolases"/>
    <property type="match status" value="1"/>
</dbReference>
<evidence type="ECO:0000256" key="2">
    <source>
        <dbReference type="ARBA" id="ARBA00022801"/>
    </source>
</evidence>
<dbReference type="InterPro" id="IPR003593">
    <property type="entry name" value="AAA+_ATPase"/>
</dbReference>
<proteinExistence type="predicted"/>
<dbReference type="PROSITE" id="PS50104">
    <property type="entry name" value="TIR"/>
    <property type="match status" value="1"/>
</dbReference>
<evidence type="ECO:0000259" key="5">
    <source>
        <dbReference type="PROSITE" id="PS50104"/>
    </source>
</evidence>
<dbReference type="Pfam" id="PF01582">
    <property type="entry name" value="TIR"/>
    <property type="match status" value="1"/>
</dbReference>
<dbReference type="GO" id="GO:0007165">
    <property type="term" value="P:signal transduction"/>
    <property type="evidence" value="ECO:0007669"/>
    <property type="project" value="InterPro"/>
</dbReference>
<evidence type="ECO:0000256" key="1">
    <source>
        <dbReference type="ARBA" id="ARBA00022737"/>
    </source>
</evidence>
<keyword evidence="7" id="KW-1185">Reference proteome</keyword>
<keyword evidence="3" id="KW-0611">Plant defense</keyword>
<protein>
    <recommendedName>
        <fullName evidence="5">TIR domain-containing protein</fullName>
    </recommendedName>
</protein>
<organism evidence="6 7">
    <name type="scientific">Microthlaspi erraticum</name>
    <dbReference type="NCBI Taxonomy" id="1685480"/>
    <lineage>
        <taxon>Eukaryota</taxon>
        <taxon>Viridiplantae</taxon>
        <taxon>Streptophyta</taxon>
        <taxon>Embryophyta</taxon>
        <taxon>Tracheophyta</taxon>
        <taxon>Spermatophyta</taxon>
        <taxon>Magnoliopsida</taxon>
        <taxon>eudicotyledons</taxon>
        <taxon>Gunneridae</taxon>
        <taxon>Pentapetalae</taxon>
        <taxon>rosids</taxon>
        <taxon>malvids</taxon>
        <taxon>Brassicales</taxon>
        <taxon>Brassicaceae</taxon>
        <taxon>Coluteocarpeae</taxon>
        <taxon>Microthlaspi</taxon>
    </lineage>
</organism>
<sequence>MDSWRYDVYVSFYSKDVVTTFLSDIQILLNDNAIIMFDDQGIKRSKTIAPALTQAIRQSRISIVVLSENYASSSRCLDELVEILKCKQEMRQIVIPVFYGVDPSDVRKQTGEFGKVFKETCLRHTEEDIQIWSQALTHVTNLGGYHSRNWDNKAAMIKKIARSVSHKLHATPSKDFDVMVGIEAHLKKIHSLLHLEDEKKAMIVGICGPAGIGKTAIARTLHDILSYSFLRFQHTCFMENLGEFRFNSGLDESGLKLQLQEQLLSKIVNQNGTDLDDLGALDERLRDKKVLIVLDDVDDLKQLKALADETSWFGPGSRIIVITQDPELLRQHGIDITYHVDLPSSEEALQILCRYAFRQSYPPSGFENLARRGTEFCGKLPLRLREVGSSLRGKNKEEWKKLLGVGNEPRGKSWRSTGMAFLVVINLLIEIAAVVSEQLSSVHKPDFARISLAMSVLSVFLSIFDLTYKIRASEARFRWKEIIGRSTDTILLFCGVGQLVLSITTCVFIERGQESPINVSVFPLFFAVGMVISKFMEKPALFEETLPITIKTQ</sequence>
<dbReference type="SUPFAM" id="SSF52200">
    <property type="entry name" value="Toll/Interleukin receptor TIR domain"/>
    <property type="match status" value="1"/>
</dbReference>
<dbReference type="PRINTS" id="PR00364">
    <property type="entry name" value="DISEASERSIST"/>
</dbReference>
<dbReference type="Gene3D" id="1.10.8.430">
    <property type="entry name" value="Helical domain of apoptotic protease-activating factors"/>
    <property type="match status" value="1"/>
</dbReference>
<dbReference type="SMART" id="SM00255">
    <property type="entry name" value="TIR"/>
    <property type="match status" value="1"/>
</dbReference>
<feature type="domain" description="TIR" evidence="5">
    <location>
        <begin position="4"/>
        <end position="168"/>
    </location>
</feature>
<dbReference type="FunFam" id="3.40.50.10140:FF:000007">
    <property type="entry name" value="Disease resistance protein (TIR-NBS-LRR class)"/>
    <property type="match status" value="1"/>
</dbReference>
<keyword evidence="1" id="KW-0677">Repeat</keyword>
<dbReference type="Pfam" id="PF00931">
    <property type="entry name" value="NB-ARC"/>
    <property type="match status" value="1"/>
</dbReference>
<dbReference type="Proteomes" id="UP000467841">
    <property type="component" value="Unassembled WGS sequence"/>
</dbReference>
<dbReference type="PANTHER" id="PTHR11017:SF225">
    <property type="entry name" value="ADP-RIBOSYL CYCLASE_CYCLIC ADP-RIBOSE HYDROLASE-RELATED"/>
    <property type="match status" value="1"/>
</dbReference>
<comment type="caution">
    <text evidence="6">The sequence shown here is derived from an EMBL/GenBank/DDBJ whole genome shotgun (WGS) entry which is preliminary data.</text>
</comment>
<dbReference type="InterPro" id="IPR035897">
    <property type="entry name" value="Toll_tir_struct_dom_sf"/>
</dbReference>
<keyword evidence="2" id="KW-0378">Hydrolase</keyword>
<dbReference type="Gene3D" id="3.40.50.10140">
    <property type="entry name" value="Toll/interleukin-1 receptor homology (TIR) domain"/>
    <property type="match status" value="1"/>
</dbReference>
<accession>A0A6D2KH94</accession>
<dbReference type="CDD" id="cd00009">
    <property type="entry name" value="AAA"/>
    <property type="match status" value="1"/>
</dbReference>
<dbReference type="PANTHER" id="PTHR11017">
    <property type="entry name" value="LEUCINE-RICH REPEAT-CONTAINING PROTEIN"/>
    <property type="match status" value="1"/>
</dbReference>
<evidence type="ECO:0000256" key="4">
    <source>
        <dbReference type="ARBA" id="ARBA00023027"/>
    </source>
</evidence>
<gene>
    <name evidence="6" type="ORF">MERR_LOCUS41131</name>
</gene>
<reference evidence="6" key="1">
    <citation type="submission" date="2020-01" db="EMBL/GenBank/DDBJ databases">
        <authorList>
            <person name="Mishra B."/>
        </authorList>
    </citation>
    <scope>NUCLEOTIDE SEQUENCE [LARGE SCALE GENOMIC DNA]</scope>
</reference>
<dbReference type="GO" id="GO:0016787">
    <property type="term" value="F:hydrolase activity"/>
    <property type="evidence" value="ECO:0007669"/>
    <property type="project" value="UniProtKB-KW"/>
</dbReference>
<evidence type="ECO:0000313" key="6">
    <source>
        <dbReference type="EMBL" id="CAA7053895.1"/>
    </source>
</evidence>
<dbReference type="SMART" id="SM00382">
    <property type="entry name" value="AAA"/>
    <property type="match status" value="1"/>
</dbReference>